<dbReference type="KEGG" id="bfc:BacF7301_12780"/>
<name>A0A6H0KNB9_9BACE</name>
<reference evidence="1 2" key="1">
    <citation type="submission" date="2020-03" db="EMBL/GenBank/DDBJ databases">
        <title>Genomic analysis of Bacteroides faecium CBA7301.</title>
        <authorList>
            <person name="Kim J."/>
            <person name="Roh S.W."/>
        </authorList>
    </citation>
    <scope>NUCLEOTIDE SEQUENCE [LARGE SCALE GENOMIC DNA]</scope>
    <source>
        <strain evidence="1 2">CBA7301</strain>
    </source>
</reference>
<dbReference type="Proteomes" id="UP000501780">
    <property type="component" value="Chromosome"/>
</dbReference>
<proteinExistence type="predicted"/>
<organism evidence="1 2">
    <name type="scientific">Bacteroides faecium</name>
    <dbReference type="NCBI Taxonomy" id="2715212"/>
    <lineage>
        <taxon>Bacteria</taxon>
        <taxon>Pseudomonadati</taxon>
        <taxon>Bacteroidota</taxon>
        <taxon>Bacteroidia</taxon>
        <taxon>Bacteroidales</taxon>
        <taxon>Bacteroidaceae</taxon>
        <taxon>Bacteroides</taxon>
    </lineage>
</organism>
<protein>
    <submittedName>
        <fullName evidence="1">Uncharacterized protein</fullName>
    </submittedName>
</protein>
<sequence>MDKKEMKEELVKSLKEYSEKRVYYVQVNKGGCRVELDVNGLLLHNDFTEWGSTGSIPMNLSILKSGKQSLQVKIYPTSQQKTLTDITRLQVTVTYGKTPNSSIEEQVTVLDWNLPKEIIDQKLSYYETTLDFDAAVPYDYTYRLDDAVDLRKIPNIEQLALEKMKEIRQLYEAGDVETYWNMVFDKYSQYANSLYQTSEEISEDIEDDVTFFGYHKNRKIFPINDYEIFFYAEGRIITLLERDTRESILKSSYIDEQGFECEDELTIILYMPKGNNELRIF</sequence>
<dbReference type="AlphaFoldDB" id="A0A6H0KNB9"/>
<gene>
    <name evidence="1" type="ORF">BacF7301_12780</name>
</gene>
<dbReference type="RefSeq" id="WP_167963350.1">
    <property type="nucleotide sequence ID" value="NZ_CP050831.1"/>
</dbReference>
<accession>A0A6H0KNB9</accession>
<keyword evidence="2" id="KW-1185">Reference proteome</keyword>
<evidence type="ECO:0000313" key="2">
    <source>
        <dbReference type="Proteomes" id="UP000501780"/>
    </source>
</evidence>
<evidence type="ECO:0000313" key="1">
    <source>
        <dbReference type="EMBL" id="QIU94964.1"/>
    </source>
</evidence>
<dbReference type="EMBL" id="CP050831">
    <property type="protein sequence ID" value="QIU94964.1"/>
    <property type="molecule type" value="Genomic_DNA"/>
</dbReference>